<dbReference type="EMBL" id="CP154834">
    <property type="protein sequence ID" value="XAO76512.1"/>
    <property type="molecule type" value="Genomic_DNA"/>
</dbReference>
<keyword evidence="5" id="KW-1015">Disulfide bond</keyword>
<dbReference type="Pfam" id="PF01266">
    <property type="entry name" value="DAO"/>
    <property type="match status" value="1"/>
</dbReference>
<name>A0AAU6WX42_9FLAO</name>
<evidence type="ECO:0000256" key="4">
    <source>
        <dbReference type="ARBA" id="ARBA00023014"/>
    </source>
</evidence>
<dbReference type="AlphaFoldDB" id="A0AAU6WX42"/>
<keyword evidence="2" id="KW-0479">Metal-binding</keyword>
<evidence type="ECO:0000256" key="1">
    <source>
        <dbReference type="ARBA" id="ARBA00022714"/>
    </source>
</evidence>
<dbReference type="SUPFAM" id="SSF51905">
    <property type="entry name" value="FAD/NAD(P)-binding domain"/>
    <property type="match status" value="1"/>
</dbReference>
<dbReference type="GO" id="GO:0046872">
    <property type="term" value="F:metal ion binding"/>
    <property type="evidence" value="ECO:0007669"/>
    <property type="project" value="UniProtKB-KW"/>
</dbReference>
<dbReference type="PROSITE" id="PS51296">
    <property type="entry name" value="RIESKE"/>
    <property type="match status" value="1"/>
</dbReference>
<keyword evidence="8" id="KW-1185">Reference proteome</keyword>
<evidence type="ECO:0000256" key="3">
    <source>
        <dbReference type="ARBA" id="ARBA00023004"/>
    </source>
</evidence>
<dbReference type="PRINTS" id="PR00162">
    <property type="entry name" value="RIESKE"/>
</dbReference>
<dbReference type="SUPFAM" id="SSF50022">
    <property type="entry name" value="ISP domain"/>
    <property type="match status" value="1"/>
</dbReference>
<dbReference type="Pfam" id="PF00355">
    <property type="entry name" value="Rieske"/>
    <property type="match status" value="1"/>
</dbReference>
<dbReference type="PANTHER" id="PTHR13847">
    <property type="entry name" value="SARCOSINE DEHYDROGENASE-RELATED"/>
    <property type="match status" value="1"/>
</dbReference>
<dbReference type="GO" id="GO:0005737">
    <property type="term" value="C:cytoplasm"/>
    <property type="evidence" value="ECO:0007669"/>
    <property type="project" value="TreeGrafter"/>
</dbReference>
<dbReference type="Proteomes" id="UP001463665">
    <property type="component" value="Chromosome"/>
</dbReference>
<dbReference type="Gene3D" id="3.30.9.10">
    <property type="entry name" value="D-Amino Acid Oxidase, subunit A, domain 2"/>
    <property type="match status" value="1"/>
</dbReference>
<dbReference type="InterPro" id="IPR017941">
    <property type="entry name" value="Rieske_2Fe-2S"/>
</dbReference>
<keyword evidence="4" id="KW-0411">Iron-sulfur</keyword>
<evidence type="ECO:0000256" key="5">
    <source>
        <dbReference type="ARBA" id="ARBA00023157"/>
    </source>
</evidence>
<dbReference type="InterPro" id="IPR006076">
    <property type="entry name" value="FAD-dep_OxRdtase"/>
</dbReference>
<accession>A0AAU6WX42</accession>
<evidence type="ECO:0000259" key="6">
    <source>
        <dbReference type="PROSITE" id="PS51296"/>
    </source>
</evidence>
<evidence type="ECO:0000313" key="7">
    <source>
        <dbReference type="EMBL" id="XAO76512.1"/>
    </source>
</evidence>
<dbReference type="RefSeq" id="WP_345767845.1">
    <property type="nucleotide sequence ID" value="NZ_CP154834.1"/>
</dbReference>
<keyword evidence="3" id="KW-0408">Iron</keyword>
<dbReference type="InterPro" id="IPR036922">
    <property type="entry name" value="Rieske_2Fe-2S_sf"/>
</dbReference>
<feature type="domain" description="Rieske" evidence="6">
    <location>
        <begin position="249"/>
        <end position="337"/>
    </location>
</feature>
<reference evidence="7 8" key="1">
    <citation type="submission" date="2024-04" db="EMBL/GenBank/DDBJ databases">
        <title>Genome sequencing and assembly of rice foliar adapted Chryseobacterium endophyticum OsEnb-ALM-A6.</title>
        <authorList>
            <person name="Kumar S."/>
            <person name="Javed M."/>
            <person name="Chouhan V."/>
            <person name="Charishma K."/>
            <person name="Patel A."/>
            <person name="Kumar M."/>
            <person name="Sahu K.P."/>
            <person name="Kumar A."/>
        </authorList>
    </citation>
    <scope>NUCLEOTIDE SEQUENCE [LARGE SCALE GENOMIC DNA]</scope>
    <source>
        <strain evidence="7 8">OsEnb-ALM-A6</strain>
    </source>
</reference>
<dbReference type="GO" id="GO:0016020">
    <property type="term" value="C:membrane"/>
    <property type="evidence" value="ECO:0007669"/>
    <property type="project" value="InterPro"/>
</dbReference>
<gene>
    <name evidence="7" type="ORF">AAFP95_14540</name>
</gene>
<sequence length="337" mass="38012">MPDQAQFHPVKYIKALCEAFINTGGIILEDCLAEKHDEQDDVIILKTSKGEIKAQHLIYATHIPPGLSILHTTNAPYRSYAMAFSLKDENYPKDLGYDLIDPYHYYRVQEINGETLLIAGGEDHKTGHEEDTGKCFSRLENYVRKYFDVETAYYSWSSQYYEPTDGFPYIGKLPGSKGKVYTATGFRGNGMIFGTISSRIISDLIINGNSKYENIFNPSRIKPIAGFTSFVEENAVVAFHFIKDKLFKEKITSLHEINEGEAKVVKYEGDSYALYKEATGKVHLVKSTCPHAKCEVRWNSAELSWDCPCHGSRFNINGKILTGPSVMALQRVDPEDS</sequence>
<dbReference type="Gene3D" id="2.102.10.10">
    <property type="entry name" value="Rieske [2Fe-2S] iron-sulphur domain"/>
    <property type="match status" value="1"/>
</dbReference>
<dbReference type="Gene3D" id="3.50.50.60">
    <property type="entry name" value="FAD/NAD(P)-binding domain"/>
    <property type="match status" value="1"/>
</dbReference>
<dbReference type="PANTHER" id="PTHR13847:SF281">
    <property type="entry name" value="FAD DEPENDENT OXIDOREDUCTASE DOMAIN-CONTAINING PROTEIN"/>
    <property type="match status" value="1"/>
</dbReference>
<protein>
    <submittedName>
        <fullName evidence="7">FAD-dependent oxidoreductase</fullName>
    </submittedName>
</protein>
<dbReference type="InterPro" id="IPR036188">
    <property type="entry name" value="FAD/NAD-bd_sf"/>
</dbReference>
<evidence type="ECO:0000256" key="2">
    <source>
        <dbReference type="ARBA" id="ARBA00022723"/>
    </source>
</evidence>
<dbReference type="GO" id="GO:0051537">
    <property type="term" value="F:2 iron, 2 sulfur cluster binding"/>
    <property type="evidence" value="ECO:0007669"/>
    <property type="project" value="UniProtKB-KW"/>
</dbReference>
<organism evidence="7 8">
    <name type="scientific">Chryseobacterium endophyticum</name>
    <dbReference type="NCBI Taxonomy" id="1854762"/>
    <lineage>
        <taxon>Bacteria</taxon>
        <taxon>Pseudomonadati</taxon>
        <taxon>Bacteroidota</taxon>
        <taxon>Flavobacteriia</taxon>
        <taxon>Flavobacteriales</taxon>
        <taxon>Weeksellaceae</taxon>
        <taxon>Chryseobacterium group</taxon>
        <taxon>Chryseobacterium</taxon>
    </lineage>
</organism>
<evidence type="ECO:0000313" key="8">
    <source>
        <dbReference type="Proteomes" id="UP001463665"/>
    </source>
</evidence>
<proteinExistence type="predicted"/>
<dbReference type="InterPro" id="IPR005805">
    <property type="entry name" value="Rieske_Fe-S_prot_C"/>
</dbReference>
<keyword evidence="1" id="KW-0001">2Fe-2S</keyword>